<dbReference type="EMBL" id="JNAL01000007">
    <property type="protein sequence ID" value="KGF96593.1"/>
    <property type="molecule type" value="Genomic_DNA"/>
</dbReference>
<protein>
    <submittedName>
        <fullName evidence="1">Uncharacterized protein</fullName>
    </submittedName>
</protein>
<reference evidence="2" key="1">
    <citation type="journal article" date="2014" name="Sci. Data">
        <title>Genomes of diverse isolates of the marine cyanobacterium Prochlorococcus.</title>
        <authorList>
            <person name="Biller S."/>
            <person name="Berube P."/>
            <person name="Thompson J."/>
            <person name="Kelly L."/>
            <person name="Roggensack S."/>
            <person name="Awad L."/>
            <person name="Roache-Johnson K."/>
            <person name="Ding H."/>
            <person name="Giovannoni S.J."/>
            <person name="Moore L.R."/>
            <person name="Chisholm S.W."/>
        </authorList>
    </citation>
    <scope>NUCLEOTIDE SEQUENCE [LARGE SCALE GENOMIC DNA]</scope>
    <source>
        <strain evidence="2">MIT 9201</strain>
    </source>
</reference>
<evidence type="ECO:0000313" key="1">
    <source>
        <dbReference type="EMBL" id="KGF96593.1"/>
    </source>
</evidence>
<proteinExistence type="predicted"/>
<dbReference type="Proteomes" id="UP000030355">
    <property type="component" value="Unassembled WGS sequence"/>
</dbReference>
<evidence type="ECO:0000313" key="2">
    <source>
        <dbReference type="Proteomes" id="UP000030355"/>
    </source>
</evidence>
<dbReference type="AlphaFoldDB" id="A0A0A2A858"/>
<accession>A0A0A2A858</accession>
<name>A0A0A2A858_PROMR</name>
<comment type="caution">
    <text evidence="1">The sequence shown here is derived from an EMBL/GenBank/DDBJ whole genome shotgun (WGS) entry which is preliminary data.</text>
</comment>
<organism evidence="1 2">
    <name type="scientific">Prochlorococcus marinus str. MIT 9201</name>
    <dbReference type="NCBI Taxonomy" id="93057"/>
    <lineage>
        <taxon>Bacteria</taxon>
        <taxon>Bacillati</taxon>
        <taxon>Cyanobacteriota</taxon>
        <taxon>Cyanophyceae</taxon>
        <taxon>Synechococcales</taxon>
        <taxon>Prochlorococcaceae</taxon>
        <taxon>Prochlorococcus</taxon>
    </lineage>
</organism>
<gene>
    <name evidence="1" type="ORF">EU95_0478</name>
</gene>
<dbReference type="STRING" id="93057.EU95_0478"/>
<sequence length="39" mass="4521">MNDNSDLPQKQSHKLLENISRSEKLLTKKILEKLNLLTS</sequence>